<dbReference type="GO" id="GO:0051015">
    <property type="term" value="F:actin filament binding"/>
    <property type="evidence" value="ECO:0007669"/>
    <property type="project" value="TreeGrafter"/>
</dbReference>
<accession>A0A6J1MPP3</accession>
<dbReference type="OrthoDB" id="6342160at2759"/>
<dbReference type="GO" id="GO:0007349">
    <property type="term" value="P:cellularization"/>
    <property type="evidence" value="ECO:0007669"/>
    <property type="project" value="InterPro"/>
</dbReference>
<dbReference type="GO" id="GO:0005912">
    <property type="term" value="C:adherens junction"/>
    <property type="evidence" value="ECO:0007669"/>
    <property type="project" value="TreeGrafter"/>
</dbReference>
<comment type="subcellular location">
    <subcellularLocation>
        <location evidence="1">Cytoplasm</location>
    </subcellularLocation>
</comment>
<dbReference type="GO" id="GO:0005737">
    <property type="term" value="C:cytoplasm"/>
    <property type="evidence" value="ECO:0007669"/>
    <property type="project" value="UniProtKB-SubCell"/>
</dbReference>
<dbReference type="GO" id="GO:0098609">
    <property type="term" value="P:cell-cell adhesion"/>
    <property type="evidence" value="ECO:0007669"/>
    <property type="project" value="TreeGrafter"/>
</dbReference>
<dbReference type="RefSeq" id="XP_023937550.1">
    <property type="nucleotide sequence ID" value="XM_024081782.2"/>
</dbReference>
<proteinExistence type="predicted"/>
<dbReference type="PANTHER" id="PTHR18914">
    <property type="entry name" value="ALPHA CATENIN"/>
    <property type="match status" value="1"/>
</dbReference>
<organism evidence="3 4">
    <name type="scientific">Bicyclus anynana</name>
    <name type="common">Squinting bush brown butterfly</name>
    <dbReference type="NCBI Taxonomy" id="110368"/>
    <lineage>
        <taxon>Eukaryota</taxon>
        <taxon>Metazoa</taxon>
        <taxon>Ecdysozoa</taxon>
        <taxon>Arthropoda</taxon>
        <taxon>Hexapoda</taxon>
        <taxon>Insecta</taxon>
        <taxon>Pterygota</taxon>
        <taxon>Neoptera</taxon>
        <taxon>Endopterygota</taxon>
        <taxon>Lepidoptera</taxon>
        <taxon>Glossata</taxon>
        <taxon>Ditrysia</taxon>
        <taxon>Papilionoidea</taxon>
        <taxon>Nymphalidae</taxon>
        <taxon>Satyrinae</taxon>
        <taxon>Satyrini</taxon>
        <taxon>Mycalesina</taxon>
        <taxon>Bicyclus</taxon>
    </lineage>
</organism>
<evidence type="ECO:0000256" key="2">
    <source>
        <dbReference type="ARBA" id="ARBA00022490"/>
    </source>
</evidence>
<reference evidence="4" key="1">
    <citation type="submission" date="2025-08" db="UniProtKB">
        <authorList>
            <consortium name="RefSeq"/>
        </authorList>
    </citation>
    <scope>IDENTIFICATION</scope>
</reference>
<dbReference type="PANTHER" id="PTHR18914:SF33">
    <property type="entry name" value="RE47911P-RELATED"/>
    <property type="match status" value="1"/>
</dbReference>
<evidence type="ECO:0000256" key="1">
    <source>
        <dbReference type="ARBA" id="ARBA00004496"/>
    </source>
</evidence>
<dbReference type="Proteomes" id="UP001652582">
    <property type="component" value="Chromosome 19"/>
</dbReference>
<name>A0A6J1MPP3_BICAN</name>
<gene>
    <name evidence="4" type="primary">LOC112045555</name>
</gene>
<evidence type="ECO:0000313" key="3">
    <source>
        <dbReference type="Proteomes" id="UP001652582"/>
    </source>
</evidence>
<dbReference type="AlphaFoldDB" id="A0A6J1MPP3"/>
<dbReference type="GO" id="GO:0016342">
    <property type="term" value="C:catenin complex"/>
    <property type="evidence" value="ECO:0007669"/>
    <property type="project" value="TreeGrafter"/>
</dbReference>
<dbReference type="KEGG" id="bany:112045555"/>
<dbReference type="InterPro" id="IPR008837">
    <property type="entry name" value="Serendipity_A"/>
</dbReference>
<dbReference type="Gene3D" id="1.20.120.810">
    <property type="entry name" value="Vinculin, Vh2 four-helix bundle"/>
    <property type="match status" value="1"/>
</dbReference>
<protein>
    <submittedName>
        <fullName evidence="4">Serendipity locus protein alpha isoform X1</fullName>
    </submittedName>
</protein>
<dbReference type="GO" id="GO:0008013">
    <property type="term" value="F:beta-catenin binding"/>
    <property type="evidence" value="ECO:0007669"/>
    <property type="project" value="TreeGrafter"/>
</dbReference>
<sequence length="764" mass="86603">MESSLEEMCIDLKKIPNDSRRAVKFIVDTLICTIYPLLSRISDQLHCQTKDVSDEHFAQTRNIYTLCADQIKKCIITLLDIIKIEYQHAVCLQESRQFTTERLCWCLQKVVSIEQLLKKTPADVDSSNEFISISTMYFVNWIDQTLDILGKLTNIISRNEFKKMEDLSNEWKQELINCVCSLHTSVDELLLSAMTLCKHCLPADQFVVKARCQVVLRETKALLSELIEGDTDTVQASEETLKLPINPFHINVRITVLKDVLYALETNTNTALLALVVHCFGQDVPPVDILKKHFAASSSKSKSCLCIDTEECAVVKDFDLYNERLLQIGSFAISCSSDQKRILNLRSGLASLEALDPHLVPAVMLSPVSHHSCLLTAIWSQEMMLIRDSVFLIVDPAAFADKARQMMHQTLLEITRENNYDNIKICSVINIGCVLCEFFDVYDKLEPDALVCREQLTPLLKDLQKVQIECKIVSNLISSASEYKYNVKDSKISTHPTIQQLLKRLKLLYTLVKRINLLYNPRENDDDFYEEPLDNITYTYKNATYANSPKKYTNNFSRSIFARSNVRCSTGKFPLAVLTKHLKSRNRELSFSLKLDGICDMSELKLNRESILYNSPMKSSLRKTVLCKRAAPSVKTFLCDKTVEVEDDLEKESVIDEATSLQITDVLNQINNLTFNASTTTRAFNSTVSIVKPQSNGITKNVLNLPINIGTSKRVWNITVNSSVETASNMTQPSEVNTLERINDLDLLESKLSDLKSGQVETNL</sequence>
<evidence type="ECO:0000313" key="4">
    <source>
        <dbReference type="RefSeq" id="XP_023937550.1"/>
    </source>
</evidence>
<dbReference type="Pfam" id="PF05482">
    <property type="entry name" value="Serendipity_A"/>
    <property type="match status" value="1"/>
</dbReference>
<dbReference type="GeneID" id="112045555"/>
<keyword evidence="3" id="KW-1185">Reference proteome</keyword>
<dbReference type="GO" id="GO:0016477">
    <property type="term" value="P:cell migration"/>
    <property type="evidence" value="ECO:0007669"/>
    <property type="project" value="TreeGrafter"/>
</dbReference>
<keyword evidence="2" id="KW-0963">Cytoplasm</keyword>